<dbReference type="AlphaFoldDB" id="A0A1M4ZGU8"/>
<organism evidence="1 2">
    <name type="scientific">Caloramator proteoclasticus DSM 10124</name>
    <dbReference type="NCBI Taxonomy" id="1121262"/>
    <lineage>
        <taxon>Bacteria</taxon>
        <taxon>Bacillati</taxon>
        <taxon>Bacillota</taxon>
        <taxon>Clostridia</taxon>
        <taxon>Eubacteriales</taxon>
        <taxon>Clostridiaceae</taxon>
        <taxon>Caloramator</taxon>
    </lineage>
</organism>
<evidence type="ECO:0000313" key="2">
    <source>
        <dbReference type="Proteomes" id="UP000184423"/>
    </source>
</evidence>
<protein>
    <submittedName>
        <fullName evidence="1">Uncharacterized protein</fullName>
    </submittedName>
</protein>
<name>A0A1M4ZGU8_9CLOT</name>
<keyword evidence="2" id="KW-1185">Reference proteome</keyword>
<dbReference type="RefSeq" id="WP_159431469.1">
    <property type="nucleotide sequence ID" value="NZ_FQVG01000039.1"/>
</dbReference>
<sequence>MNRAMRRKMEKQVRSKLTDKQFQEYKNWSVNATIEEEVVRRCDNVWGKMTKALIEVMRENRISEERTQKMLEEMAKRLRKIVNEEKGDLQNEQV</sequence>
<dbReference type="Proteomes" id="UP000184423">
    <property type="component" value="Unassembled WGS sequence"/>
</dbReference>
<accession>A0A1M4ZGU8</accession>
<proteinExistence type="predicted"/>
<dbReference type="EMBL" id="FQVG01000039">
    <property type="protein sequence ID" value="SHF16816.1"/>
    <property type="molecule type" value="Genomic_DNA"/>
</dbReference>
<evidence type="ECO:0000313" key="1">
    <source>
        <dbReference type="EMBL" id="SHF16816.1"/>
    </source>
</evidence>
<gene>
    <name evidence="1" type="ORF">SAMN02746091_01911</name>
</gene>
<reference evidence="2" key="1">
    <citation type="submission" date="2016-11" db="EMBL/GenBank/DDBJ databases">
        <authorList>
            <person name="Varghese N."/>
            <person name="Submissions S."/>
        </authorList>
    </citation>
    <scope>NUCLEOTIDE SEQUENCE [LARGE SCALE GENOMIC DNA]</scope>
    <source>
        <strain evidence="2">DSM 10124</strain>
    </source>
</reference>